<dbReference type="GO" id="GO:0005886">
    <property type="term" value="C:plasma membrane"/>
    <property type="evidence" value="ECO:0007669"/>
    <property type="project" value="TreeGrafter"/>
</dbReference>
<reference evidence="2 3" key="1">
    <citation type="submission" date="2018-05" db="EMBL/GenBank/DDBJ databases">
        <title>Genome of Sphingosinicella humi QZX222.</title>
        <authorList>
            <person name="Qiao Z."/>
            <person name="Wang G."/>
        </authorList>
    </citation>
    <scope>NUCLEOTIDE SEQUENCE [LARGE SCALE GENOMIC DNA]</scope>
    <source>
        <strain evidence="2 3">QZX222</strain>
    </source>
</reference>
<proteinExistence type="predicted"/>
<feature type="transmembrane region" description="Helical" evidence="1">
    <location>
        <begin position="12"/>
        <end position="35"/>
    </location>
</feature>
<feature type="transmembrane region" description="Helical" evidence="1">
    <location>
        <begin position="97"/>
        <end position="120"/>
    </location>
</feature>
<dbReference type="Pfam" id="PF03729">
    <property type="entry name" value="DUF308"/>
    <property type="match status" value="1"/>
</dbReference>
<evidence type="ECO:0000313" key="2">
    <source>
        <dbReference type="EMBL" id="PWG03046.1"/>
    </source>
</evidence>
<protein>
    <recommendedName>
        <fullName evidence="4">HdeD family acid-resistance protein</fullName>
    </recommendedName>
</protein>
<dbReference type="InterPro" id="IPR052712">
    <property type="entry name" value="Acid_resist_chaperone_HdeD"/>
</dbReference>
<comment type="caution">
    <text evidence="2">The sequence shown here is derived from an EMBL/GenBank/DDBJ whole genome shotgun (WGS) entry which is preliminary data.</text>
</comment>
<evidence type="ECO:0000313" key="3">
    <source>
        <dbReference type="Proteomes" id="UP000245916"/>
    </source>
</evidence>
<evidence type="ECO:0000256" key="1">
    <source>
        <dbReference type="SAM" id="Phobius"/>
    </source>
</evidence>
<dbReference type="EMBL" id="QFFF01000001">
    <property type="protein sequence ID" value="PWG03046.1"/>
    <property type="molecule type" value="Genomic_DNA"/>
</dbReference>
<feature type="transmembrane region" description="Helical" evidence="1">
    <location>
        <begin position="132"/>
        <end position="160"/>
    </location>
</feature>
<name>A0A2U2J3X4_9SPHN</name>
<dbReference type="AlphaFoldDB" id="A0A2U2J3X4"/>
<organism evidence="2 3">
    <name type="scientific">Allosphingosinicella humi</name>
    <dbReference type="NCBI Taxonomy" id="2068657"/>
    <lineage>
        <taxon>Bacteria</taxon>
        <taxon>Pseudomonadati</taxon>
        <taxon>Pseudomonadota</taxon>
        <taxon>Alphaproteobacteria</taxon>
        <taxon>Sphingomonadales</taxon>
        <taxon>Sphingomonadaceae</taxon>
        <taxon>Allosphingosinicella</taxon>
    </lineage>
</organism>
<keyword evidence="1" id="KW-1133">Transmembrane helix</keyword>
<evidence type="ECO:0008006" key="4">
    <source>
        <dbReference type="Google" id="ProtNLM"/>
    </source>
</evidence>
<dbReference type="PANTHER" id="PTHR34989">
    <property type="entry name" value="PROTEIN HDED"/>
    <property type="match status" value="1"/>
</dbReference>
<accession>A0A2U2J3X4</accession>
<keyword evidence="1" id="KW-0812">Transmembrane</keyword>
<feature type="transmembrane region" description="Helical" evidence="1">
    <location>
        <begin position="166"/>
        <end position="188"/>
    </location>
</feature>
<dbReference type="Proteomes" id="UP000245916">
    <property type="component" value="Unassembled WGS sequence"/>
</dbReference>
<keyword evidence="3" id="KW-1185">Reference proteome</keyword>
<keyword evidence="1" id="KW-0472">Membrane</keyword>
<sequence>MAMTQQQILQPYIGKWAWTLASGLFTIVLAVVAFYLPVIDWMPRGGLVGWLLFLAGMAELTFGWKRGLDVAGKAAVGAGLVTAAAGVLFIANPTAAYFPVANLVMAWLLLRGAWLLVMAFSGRAGRRVGAWLALSGAADVLLGVSLLAGLPIATAVNALFGPTREIVAQFALILAASFLVTGVSQVAIASLQRARSRAAD</sequence>
<dbReference type="InterPro" id="IPR005325">
    <property type="entry name" value="DUF308_memb"/>
</dbReference>
<gene>
    <name evidence="2" type="ORF">DF286_09325</name>
</gene>
<feature type="transmembrane region" description="Helical" evidence="1">
    <location>
        <begin position="74"/>
        <end position="91"/>
    </location>
</feature>
<dbReference type="PANTHER" id="PTHR34989:SF1">
    <property type="entry name" value="PROTEIN HDED"/>
    <property type="match status" value="1"/>
</dbReference>
<feature type="transmembrane region" description="Helical" evidence="1">
    <location>
        <begin position="41"/>
        <end position="62"/>
    </location>
</feature>